<evidence type="ECO:0000313" key="2">
    <source>
        <dbReference type="Proteomes" id="UP000266016"/>
    </source>
</evidence>
<dbReference type="EMBL" id="QWVS01000011">
    <property type="protein sequence ID" value="RID87575.1"/>
    <property type="molecule type" value="Genomic_DNA"/>
</dbReference>
<comment type="caution">
    <text evidence="1">The sequence shown here is derived from an EMBL/GenBank/DDBJ whole genome shotgun (WGS) entry which is preliminary data.</text>
</comment>
<proteinExistence type="predicted"/>
<gene>
    <name evidence="1" type="ORF">D1953_05135</name>
</gene>
<accession>A0A398BBZ3</accession>
<sequence>MISSLEIKSTTFIIVKSNSMVNKLRKVPKKSFMQWHKLNSKTYIRAFKWLSERIKEKGVITFASNSSCFDGRAMDGLRKEREICWNSEGAILF</sequence>
<organism evidence="1 2">
    <name type="scientific">Peribacillus asahii</name>
    <dbReference type="NCBI Taxonomy" id="228899"/>
    <lineage>
        <taxon>Bacteria</taxon>
        <taxon>Bacillati</taxon>
        <taxon>Bacillota</taxon>
        <taxon>Bacilli</taxon>
        <taxon>Bacillales</taxon>
        <taxon>Bacillaceae</taxon>
        <taxon>Peribacillus</taxon>
    </lineage>
</organism>
<keyword evidence="2" id="KW-1185">Reference proteome</keyword>
<dbReference type="AlphaFoldDB" id="A0A398BBZ3"/>
<reference evidence="1 2" key="1">
    <citation type="submission" date="2018-08" db="EMBL/GenBank/DDBJ databases">
        <title>Bacillus jemisoniae sp. nov., Bacillus chryseoplanitiae sp. nov., Bacillus resnikiae sp. nov., and Bacillus frankliniae sp. nov., isolated from Viking spacecraft and associated surfaces.</title>
        <authorList>
            <person name="Seuylemezian A."/>
            <person name="Vaishampayan P."/>
        </authorList>
    </citation>
    <scope>NUCLEOTIDE SEQUENCE [LARGE SCALE GENOMIC DNA]</scope>
    <source>
        <strain evidence="1 2">MA001</strain>
    </source>
</reference>
<evidence type="ECO:0000313" key="1">
    <source>
        <dbReference type="EMBL" id="RID87575.1"/>
    </source>
</evidence>
<protein>
    <submittedName>
        <fullName evidence="1">Uncharacterized protein</fullName>
    </submittedName>
</protein>
<dbReference type="Proteomes" id="UP000266016">
    <property type="component" value="Unassembled WGS sequence"/>
</dbReference>
<name>A0A398BBZ3_9BACI</name>